<dbReference type="SMART" id="SM00389">
    <property type="entry name" value="HOX"/>
    <property type="match status" value="2"/>
</dbReference>
<keyword evidence="2 3" id="KW-0371">Homeobox</keyword>
<dbReference type="OMA" id="HERMSTP"/>
<protein>
    <submittedName>
        <fullName evidence="7">Homeobox protein GBX-2-like</fullName>
    </submittedName>
</protein>
<name>A0A9J7KY46_BRAFL</name>
<feature type="region of interest" description="Disordered" evidence="4">
    <location>
        <begin position="234"/>
        <end position="255"/>
    </location>
</feature>
<organism evidence="6 7">
    <name type="scientific">Branchiostoma floridae</name>
    <name type="common">Florida lancelet</name>
    <name type="synonym">Amphioxus</name>
    <dbReference type="NCBI Taxonomy" id="7739"/>
    <lineage>
        <taxon>Eukaryota</taxon>
        <taxon>Metazoa</taxon>
        <taxon>Chordata</taxon>
        <taxon>Cephalochordata</taxon>
        <taxon>Leptocardii</taxon>
        <taxon>Amphioxiformes</taxon>
        <taxon>Branchiostomatidae</taxon>
        <taxon>Branchiostoma</taxon>
    </lineage>
</organism>
<dbReference type="Pfam" id="PF00046">
    <property type="entry name" value="Homeodomain"/>
    <property type="match status" value="2"/>
</dbReference>
<dbReference type="PANTHER" id="PTHR24329">
    <property type="entry name" value="HOMEOBOX PROTEIN ARISTALESS"/>
    <property type="match status" value="1"/>
</dbReference>
<evidence type="ECO:0000256" key="2">
    <source>
        <dbReference type="PROSITE-ProRule" id="PRU00108"/>
    </source>
</evidence>
<dbReference type="CDD" id="cd00086">
    <property type="entry name" value="homeodomain"/>
    <property type="match status" value="2"/>
</dbReference>
<dbReference type="GO" id="GO:0005634">
    <property type="term" value="C:nucleus"/>
    <property type="evidence" value="ECO:0007669"/>
    <property type="project" value="UniProtKB-SubCell"/>
</dbReference>
<reference evidence="6" key="1">
    <citation type="journal article" date="2020" name="Nat. Ecol. Evol.">
        <title>Deeply conserved synteny resolves early events in vertebrate evolution.</title>
        <authorList>
            <person name="Simakov O."/>
            <person name="Marletaz F."/>
            <person name="Yue J.X."/>
            <person name="O'Connell B."/>
            <person name="Jenkins J."/>
            <person name="Brandt A."/>
            <person name="Calef R."/>
            <person name="Tung C.H."/>
            <person name="Huang T.K."/>
            <person name="Schmutz J."/>
            <person name="Satoh N."/>
            <person name="Yu J.K."/>
            <person name="Putnam N.H."/>
            <person name="Green R.E."/>
            <person name="Rokhsar D.S."/>
        </authorList>
    </citation>
    <scope>NUCLEOTIDE SEQUENCE [LARGE SCALE GENOMIC DNA]</scope>
    <source>
        <strain evidence="6">S238N-H82</strain>
    </source>
</reference>
<dbReference type="InterPro" id="IPR050649">
    <property type="entry name" value="Paired_Homeobox_TFs"/>
</dbReference>
<evidence type="ECO:0000313" key="6">
    <source>
        <dbReference type="Proteomes" id="UP000001554"/>
    </source>
</evidence>
<evidence type="ECO:0000313" key="7">
    <source>
        <dbReference type="RefSeq" id="XP_035671858.1"/>
    </source>
</evidence>
<dbReference type="Gene3D" id="1.10.10.60">
    <property type="entry name" value="Homeodomain-like"/>
    <property type="match status" value="2"/>
</dbReference>
<dbReference type="InterPro" id="IPR009057">
    <property type="entry name" value="Homeodomain-like_sf"/>
</dbReference>
<sequence length="302" mass="35455">MDLSDVEEDLSPADAPFPDWSDSETESYPDTPSGSPQLGQTDGEQEQHQECSQEEERGCPDDSVPYITVGSEVGHKLCLRLKRDRRDGPEENPEEGEEKRGKTRMFSTYELEELEKAYKRDPYPDSSDKDYLATRLKISLRRVKVWFQNRRRKGLRPGEQRPKRKERSSKDGDERGGKRRRERFSLDQVREMEKVFKQFPYPETHVRDDLAMRFKVKPDRVRVWFQNRRNKWKTGEKPGRRVPERRDCLPGPPLSLVQQHPVQFLRRGGAHPKALLDHHHHHHHLIHLTPTHTIPTGTFTKS</sequence>
<keyword evidence="6" id="KW-1185">Reference proteome</keyword>
<dbReference type="PANTHER" id="PTHR24329:SF543">
    <property type="entry name" value="FI01017P-RELATED"/>
    <property type="match status" value="1"/>
</dbReference>
<dbReference type="PROSITE" id="PS50071">
    <property type="entry name" value="HOMEOBOX_2"/>
    <property type="match status" value="2"/>
</dbReference>
<dbReference type="OrthoDB" id="6159439at2759"/>
<evidence type="ECO:0000256" key="4">
    <source>
        <dbReference type="SAM" id="MobiDB-lite"/>
    </source>
</evidence>
<dbReference type="InterPro" id="IPR001356">
    <property type="entry name" value="HD"/>
</dbReference>
<keyword evidence="2 3" id="KW-0238">DNA-binding</keyword>
<feature type="domain" description="Homeobox" evidence="5">
    <location>
        <begin position="97"/>
        <end position="157"/>
    </location>
</feature>
<feature type="region of interest" description="Disordered" evidence="4">
    <location>
        <begin position="1"/>
        <end position="108"/>
    </location>
</feature>
<dbReference type="RefSeq" id="XP_035671858.1">
    <property type="nucleotide sequence ID" value="XM_035815965.1"/>
</dbReference>
<dbReference type="SUPFAM" id="SSF46689">
    <property type="entry name" value="Homeodomain-like"/>
    <property type="match status" value="2"/>
</dbReference>
<dbReference type="KEGG" id="bfo:118412906"/>
<feature type="compositionally biased region" description="Basic and acidic residues" evidence="4">
    <location>
        <begin position="234"/>
        <end position="248"/>
    </location>
</feature>
<dbReference type="Proteomes" id="UP000001554">
    <property type="component" value="Chromosome 4"/>
</dbReference>
<feature type="DNA-binding region" description="Homeobox" evidence="2">
    <location>
        <begin position="99"/>
        <end position="158"/>
    </location>
</feature>
<feature type="region of interest" description="Disordered" evidence="4">
    <location>
        <begin position="153"/>
        <end position="184"/>
    </location>
</feature>
<feature type="compositionally biased region" description="Polar residues" evidence="4">
    <location>
        <begin position="28"/>
        <end position="42"/>
    </location>
</feature>
<proteinExistence type="predicted"/>
<accession>A0A9J7KY46</accession>
<evidence type="ECO:0000256" key="1">
    <source>
        <dbReference type="ARBA" id="ARBA00004123"/>
    </source>
</evidence>
<feature type="DNA-binding region" description="Homeobox" evidence="2">
    <location>
        <begin position="177"/>
        <end position="236"/>
    </location>
</feature>
<feature type="compositionally biased region" description="Acidic residues" evidence="4">
    <location>
        <begin position="1"/>
        <end position="11"/>
    </location>
</feature>
<dbReference type="GeneID" id="118412906"/>
<dbReference type="AlphaFoldDB" id="A0A9J7KY46"/>
<gene>
    <name evidence="7" type="primary">LOC118412906</name>
</gene>
<reference evidence="7" key="2">
    <citation type="submission" date="2025-08" db="UniProtKB">
        <authorList>
            <consortium name="RefSeq"/>
        </authorList>
    </citation>
    <scope>IDENTIFICATION</scope>
    <source>
        <strain evidence="7">S238N-H82</strain>
        <tissue evidence="7">Testes</tissue>
    </source>
</reference>
<feature type="domain" description="Homeobox" evidence="5">
    <location>
        <begin position="175"/>
        <end position="235"/>
    </location>
</feature>
<evidence type="ECO:0000256" key="3">
    <source>
        <dbReference type="RuleBase" id="RU000682"/>
    </source>
</evidence>
<comment type="subcellular location">
    <subcellularLocation>
        <location evidence="1 2 3">Nucleus</location>
    </subcellularLocation>
</comment>
<feature type="compositionally biased region" description="Basic and acidic residues" evidence="4">
    <location>
        <begin position="45"/>
        <end position="60"/>
    </location>
</feature>
<keyword evidence="2 3" id="KW-0539">Nucleus</keyword>
<evidence type="ECO:0000259" key="5">
    <source>
        <dbReference type="PROSITE" id="PS50071"/>
    </source>
</evidence>
<dbReference type="GO" id="GO:0003677">
    <property type="term" value="F:DNA binding"/>
    <property type="evidence" value="ECO:0007669"/>
    <property type="project" value="UniProtKB-UniRule"/>
</dbReference>